<dbReference type="Gene3D" id="3.30.1370.10">
    <property type="entry name" value="K Homology domain, type 1"/>
    <property type="match status" value="2"/>
</dbReference>
<dbReference type="SUPFAM" id="SSF54791">
    <property type="entry name" value="Eukaryotic type KH-domain (KH-domain type I)"/>
    <property type="match status" value="2"/>
</dbReference>
<organism evidence="4 5">
    <name type="scientific">Marine Group III euryarchaeote</name>
    <dbReference type="NCBI Taxonomy" id="2173149"/>
    <lineage>
        <taxon>Archaea</taxon>
        <taxon>Methanobacteriati</taxon>
        <taxon>Thermoplasmatota</taxon>
        <taxon>Thermoplasmata</taxon>
        <taxon>Candidatus Thermoprofundales</taxon>
    </lineage>
</organism>
<dbReference type="GO" id="GO:0003723">
    <property type="term" value="F:RNA binding"/>
    <property type="evidence" value="ECO:0007669"/>
    <property type="project" value="UniProtKB-UniRule"/>
</dbReference>
<protein>
    <submittedName>
        <fullName evidence="4">RNA-processing protein</fullName>
    </submittedName>
</protein>
<evidence type="ECO:0000313" key="5">
    <source>
        <dbReference type="Proteomes" id="UP000589516"/>
    </source>
</evidence>
<dbReference type="PANTHER" id="PTHR12826:SF13">
    <property type="entry name" value="RNA-BINDING PROTEIN PNO1"/>
    <property type="match status" value="1"/>
</dbReference>
<keyword evidence="1 2" id="KW-0694">RNA-binding</keyword>
<dbReference type="PANTHER" id="PTHR12826">
    <property type="entry name" value="RIBONUCLEASE Y"/>
    <property type="match status" value="1"/>
</dbReference>
<dbReference type="SMART" id="SM00322">
    <property type="entry name" value="KH"/>
    <property type="match status" value="2"/>
</dbReference>
<dbReference type="InterPro" id="IPR055211">
    <property type="entry name" value="KH_PNO1_2nd"/>
</dbReference>
<dbReference type="InterPro" id="IPR019964">
    <property type="entry name" value="KH_domain_protein_archaea"/>
</dbReference>
<name>A0A7C7ZE03_9ARCH</name>
<dbReference type="InterPro" id="IPR004088">
    <property type="entry name" value="KH_dom_type_1"/>
</dbReference>
<sequence>MEYVRIPQRRIGVLIGHDGETRKEFEVATGCTLEIDSRTGIVRVVQPERGDALLALQLLAVVRAIGRGFSPETARELLDPETYLEVIDIRDHTGHARKRLERMRGRVIGRNGKTRRIIEEQSNARMAVQGHTVALIGSLEAVDAAKVALGMLLGGAEHGSVYHYLEGHRRSR</sequence>
<reference evidence="5" key="1">
    <citation type="journal article" date="2019" name="bioRxiv">
        <title>Genome diversification in globally distributed novel marine Proteobacteria is linked to environmental adaptation.</title>
        <authorList>
            <person name="Zhou Z."/>
            <person name="Tran P.Q."/>
            <person name="Kieft K."/>
            <person name="Anantharaman K."/>
        </authorList>
    </citation>
    <scope>NUCLEOTIDE SEQUENCE [LARGE SCALE GENOMIC DNA]</scope>
</reference>
<feature type="domain" description="K Homology" evidence="3">
    <location>
        <begin position="81"/>
        <end position="154"/>
    </location>
</feature>
<dbReference type="InterPro" id="IPR036612">
    <property type="entry name" value="KH_dom_type_1_sf"/>
</dbReference>
<accession>A0A7C7ZE03</accession>
<dbReference type="Pfam" id="PF00013">
    <property type="entry name" value="KH_1"/>
    <property type="match status" value="1"/>
</dbReference>
<feature type="domain" description="K Homology" evidence="3">
    <location>
        <begin position="1"/>
        <end position="64"/>
    </location>
</feature>
<evidence type="ECO:0000259" key="3">
    <source>
        <dbReference type="SMART" id="SM00322"/>
    </source>
</evidence>
<dbReference type="InterPro" id="IPR004087">
    <property type="entry name" value="KH_dom"/>
</dbReference>
<proteinExistence type="predicted"/>
<evidence type="ECO:0000256" key="2">
    <source>
        <dbReference type="PROSITE-ProRule" id="PRU00117"/>
    </source>
</evidence>
<comment type="caution">
    <text evidence="4">The sequence shown here is derived from an EMBL/GenBank/DDBJ whole genome shotgun (WGS) entry which is preliminary data.</text>
</comment>
<dbReference type="NCBIfam" id="TIGR03665">
    <property type="entry name" value="arCOG04150"/>
    <property type="match status" value="1"/>
</dbReference>
<dbReference type="EMBL" id="DUAV01000025">
    <property type="protein sequence ID" value="HIG63641.1"/>
    <property type="molecule type" value="Genomic_DNA"/>
</dbReference>
<dbReference type="Proteomes" id="UP000589516">
    <property type="component" value="Unassembled WGS sequence"/>
</dbReference>
<evidence type="ECO:0000256" key="1">
    <source>
        <dbReference type="ARBA" id="ARBA00022884"/>
    </source>
</evidence>
<dbReference type="AlphaFoldDB" id="A0A7C7ZE03"/>
<evidence type="ECO:0000313" key="4">
    <source>
        <dbReference type="EMBL" id="HIG63641.1"/>
    </source>
</evidence>
<gene>
    <name evidence="4" type="ORF">EYQ16_03880</name>
</gene>
<dbReference type="PROSITE" id="PS50084">
    <property type="entry name" value="KH_TYPE_1"/>
    <property type="match status" value="2"/>
</dbReference>
<dbReference type="Pfam" id="PF22891">
    <property type="entry name" value="KH_PNO1_2nd"/>
    <property type="match status" value="1"/>
</dbReference>